<evidence type="ECO:0000259" key="5">
    <source>
        <dbReference type="Pfam" id="PF13087"/>
    </source>
</evidence>
<dbReference type="InterPro" id="IPR050534">
    <property type="entry name" value="Coronavir_polyprotein_1ab"/>
</dbReference>
<dbReference type="EMBL" id="CCBP010000115">
    <property type="protein sequence ID" value="CDO72684.1"/>
    <property type="molecule type" value="Genomic_DNA"/>
</dbReference>
<dbReference type="PANTHER" id="PTHR43788">
    <property type="entry name" value="DNA2/NAM7 HELICASE FAMILY MEMBER"/>
    <property type="match status" value="1"/>
</dbReference>
<dbReference type="GO" id="GO:0005524">
    <property type="term" value="F:ATP binding"/>
    <property type="evidence" value="ECO:0007669"/>
    <property type="project" value="UniProtKB-KW"/>
</dbReference>
<keyword evidence="2" id="KW-0378">Hydrolase</keyword>
<protein>
    <recommendedName>
        <fullName evidence="5">DNA2/NAM7 helicase-like C-terminal domain-containing protein</fullName>
    </recommendedName>
</protein>
<evidence type="ECO:0000256" key="3">
    <source>
        <dbReference type="ARBA" id="ARBA00022806"/>
    </source>
</evidence>
<keyword evidence="3" id="KW-0347">Helicase</keyword>
<keyword evidence="4" id="KW-0067">ATP-binding</keyword>
<dbReference type="CDD" id="cd18808">
    <property type="entry name" value="SF1_C_Upf1"/>
    <property type="match status" value="1"/>
</dbReference>
<evidence type="ECO:0000313" key="7">
    <source>
        <dbReference type="Proteomes" id="UP000029665"/>
    </source>
</evidence>
<sequence length="780" mass="87175">MPVVDPQRLQRVIPGFAESDVPYRRLTLNQCNCNRLEALLGLGKGPDAQAVPVGAALRLSEKGAISSVVLATEALGVVQINAEIPKSQSGAPPVRSLTKGLAGVLANPHCVLVGVGMPRIVLLLRHQLEVDCAGVDLPTIFSDLAEKGLPSPGDVVQEVLSARADQFKVNALWHHQTNDDLCLRAWLSACVGTRAYKRLAMSAKLRTRYLPAAHLQCLAVTAMNIELLEVKKPTHMENEFSDVQTRQDGSLVLHNARFQNRVRKSQQTRVEINGGAMIARPFRAVGRKTQLQFLKGSRVPVGDIKTVRVLGREEPTSSELARNEFFSNLLHGTTVLDNSDFIRLVWFSSGKRVKAKKAAQNEQFSSLNRSQRVVATAMIENKEPLVIVHGPPGTGKTTTIAAALDYWQVYLQPVWVIAQSNVGVKNIARSIIKRDIKFKLIVSKEFHFEWHEHLYAGPVEDTLIRSEEFFNRDFDPVHRIGDVQIVLCTLAMLSNPMLSLTGMFKHRPMQHLVVDEASQIDTSEFMHLFDRFEDLRKVCMFGDPKQLPPFGKEHASKMKTIFDFPHLKDRAYFLDTQYRMPVPLGDFISGAVYKSKLASVHDITGRECIRAIDVRKGKEDSVDTSWRNVEEARTVVNLVKHYYQKLDFCIITPYDAQRATIRDLLKAANLTAASDKVYNVDSYQGHEAPYVIVSAVRTTTPRFLSLDNRVNVMLTRCQRGMILVTQRTFAHGGGKNTLLGKLVKQWEDADDPAEGLWVDAMEVADRRANLPGAPGKFGRR</sequence>
<dbReference type="Pfam" id="PF13087">
    <property type="entry name" value="AAA_12"/>
    <property type="match status" value="1"/>
</dbReference>
<dbReference type="InterPro" id="IPR047187">
    <property type="entry name" value="SF1_C_Upf1"/>
</dbReference>
<dbReference type="GO" id="GO:0016787">
    <property type="term" value="F:hydrolase activity"/>
    <property type="evidence" value="ECO:0007669"/>
    <property type="project" value="UniProtKB-KW"/>
</dbReference>
<reference evidence="6" key="1">
    <citation type="submission" date="2014-01" db="EMBL/GenBank/DDBJ databases">
        <title>The genome of the white-rot fungus Pycnoporus cinnabarinus: a basidiomycete model with a versatile arsenal for lignocellulosic biomass breakdown.</title>
        <authorList>
            <person name="Levasseur A."/>
            <person name="Lomascolo A."/>
            <person name="Ruiz-Duenas F.J."/>
            <person name="Uzan E."/>
            <person name="Piumi F."/>
            <person name="Kues U."/>
            <person name="Ram A.F.J."/>
            <person name="Murat C."/>
            <person name="Haon M."/>
            <person name="Benoit I."/>
            <person name="Arfi Y."/>
            <person name="Chevret D."/>
            <person name="Drula E."/>
            <person name="Kwon M.J."/>
            <person name="Gouret P."/>
            <person name="Lesage-Meessen L."/>
            <person name="Lombard V."/>
            <person name="Mariette J."/>
            <person name="Noirot C."/>
            <person name="Park J."/>
            <person name="Patyshakuliyeva A."/>
            <person name="Wieneger R.A.B."/>
            <person name="Wosten H.A.B."/>
            <person name="Martin F."/>
            <person name="Coutinho P.M."/>
            <person name="de Vries R."/>
            <person name="Martinez A.T."/>
            <person name="Klopp C."/>
            <person name="Pontarotti P."/>
            <person name="Henrissat B."/>
            <person name="Record E."/>
        </authorList>
    </citation>
    <scope>NUCLEOTIDE SEQUENCE [LARGE SCALE GENOMIC DNA]</scope>
    <source>
        <strain evidence="6">BRFM137</strain>
    </source>
</reference>
<dbReference type="Pfam" id="PF13604">
    <property type="entry name" value="AAA_30"/>
    <property type="match status" value="1"/>
</dbReference>
<dbReference type="OrthoDB" id="6513042at2759"/>
<dbReference type="HOGENOM" id="CLU_010083_0_0_1"/>
<dbReference type="STRING" id="5643.A0A060SKB5"/>
<dbReference type="InterPro" id="IPR041679">
    <property type="entry name" value="DNA2/NAM7-like_C"/>
</dbReference>
<organism evidence="6 7">
    <name type="scientific">Pycnoporus cinnabarinus</name>
    <name type="common">Cinnabar-red polypore</name>
    <name type="synonym">Trametes cinnabarina</name>
    <dbReference type="NCBI Taxonomy" id="5643"/>
    <lineage>
        <taxon>Eukaryota</taxon>
        <taxon>Fungi</taxon>
        <taxon>Dikarya</taxon>
        <taxon>Basidiomycota</taxon>
        <taxon>Agaricomycotina</taxon>
        <taxon>Agaricomycetes</taxon>
        <taxon>Polyporales</taxon>
        <taxon>Polyporaceae</taxon>
        <taxon>Trametes</taxon>
    </lineage>
</organism>
<dbReference type="CDD" id="cd17934">
    <property type="entry name" value="DEXXQc_Upf1-like"/>
    <property type="match status" value="1"/>
</dbReference>
<feature type="domain" description="DNA2/NAM7 helicase-like C-terminal" evidence="5">
    <location>
        <begin position="568"/>
        <end position="726"/>
    </location>
</feature>
<gene>
    <name evidence="6" type="ORF">BN946_scf184985.g104</name>
</gene>
<evidence type="ECO:0000256" key="4">
    <source>
        <dbReference type="ARBA" id="ARBA00022840"/>
    </source>
</evidence>
<dbReference type="Proteomes" id="UP000029665">
    <property type="component" value="Unassembled WGS sequence"/>
</dbReference>
<dbReference type="PANTHER" id="PTHR43788:SF8">
    <property type="entry name" value="DNA-BINDING PROTEIN SMUBP-2"/>
    <property type="match status" value="1"/>
</dbReference>
<comment type="caution">
    <text evidence="6">The sequence shown here is derived from an EMBL/GenBank/DDBJ whole genome shotgun (WGS) entry which is preliminary data.</text>
</comment>
<dbReference type="InterPro" id="IPR027417">
    <property type="entry name" value="P-loop_NTPase"/>
</dbReference>
<keyword evidence="7" id="KW-1185">Reference proteome</keyword>
<evidence type="ECO:0000256" key="2">
    <source>
        <dbReference type="ARBA" id="ARBA00022801"/>
    </source>
</evidence>
<keyword evidence="1" id="KW-0547">Nucleotide-binding</keyword>
<proteinExistence type="predicted"/>
<dbReference type="GO" id="GO:0043139">
    <property type="term" value="F:5'-3' DNA helicase activity"/>
    <property type="evidence" value="ECO:0007669"/>
    <property type="project" value="TreeGrafter"/>
</dbReference>
<evidence type="ECO:0000256" key="1">
    <source>
        <dbReference type="ARBA" id="ARBA00022741"/>
    </source>
</evidence>
<name>A0A060SKB5_PYCCI</name>
<dbReference type="Gene3D" id="3.40.50.300">
    <property type="entry name" value="P-loop containing nucleotide triphosphate hydrolases"/>
    <property type="match status" value="2"/>
</dbReference>
<accession>A0A060SKB5</accession>
<dbReference type="AlphaFoldDB" id="A0A060SKB5"/>
<evidence type="ECO:0000313" key="6">
    <source>
        <dbReference type="EMBL" id="CDO72684.1"/>
    </source>
</evidence>
<dbReference type="OMA" id="YNVDSYQ"/>
<dbReference type="SUPFAM" id="SSF52540">
    <property type="entry name" value="P-loop containing nucleoside triphosphate hydrolases"/>
    <property type="match status" value="1"/>
</dbReference>